<dbReference type="EMBL" id="ADOS01001529">
    <property type="status" value="NOT_ANNOTATED_CDS"/>
    <property type="molecule type" value="Genomic_DNA"/>
</dbReference>
<dbReference type="EnsemblProtists" id="PYU1_T014146">
    <property type="protein sequence ID" value="PYU1_T014146"/>
    <property type="gene ID" value="PYU1_G014116"/>
</dbReference>
<dbReference type="FunFam" id="3.20.20.70:FF:000005">
    <property type="entry name" value="Phospho-2-dehydro-3-deoxyheptonate aldolase"/>
    <property type="match status" value="1"/>
</dbReference>
<dbReference type="OMA" id="DINTGLR"/>
<evidence type="ECO:0000256" key="4">
    <source>
        <dbReference type="ARBA" id="ARBA00012694"/>
    </source>
</evidence>
<name>K3XA97_GLOUD</name>
<dbReference type="InterPro" id="IPR013785">
    <property type="entry name" value="Aldolase_TIM"/>
</dbReference>
<feature type="region of interest" description="Disordered" evidence="12">
    <location>
        <begin position="51"/>
        <end position="80"/>
    </location>
</feature>
<dbReference type="InterPro" id="IPR006218">
    <property type="entry name" value="DAHP1/KDSA"/>
</dbReference>
<dbReference type="InParanoid" id="K3XA97"/>
<dbReference type="Proteomes" id="UP000019132">
    <property type="component" value="Unassembled WGS sequence"/>
</dbReference>
<evidence type="ECO:0000256" key="12">
    <source>
        <dbReference type="SAM" id="MobiDB-lite"/>
    </source>
</evidence>
<dbReference type="GO" id="GO:0008652">
    <property type="term" value="P:amino acid biosynthetic process"/>
    <property type="evidence" value="ECO:0007669"/>
    <property type="project" value="UniProtKB-KW"/>
</dbReference>
<evidence type="ECO:0000256" key="1">
    <source>
        <dbReference type="ARBA" id="ARBA00003726"/>
    </source>
</evidence>
<dbReference type="STRING" id="431595.K3XA97"/>
<evidence type="ECO:0000256" key="6">
    <source>
        <dbReference type="ARBA" id="ARBA00022679"/>
    </source>
</evidence>
<keyword evidence="5" id="KW-0028">Amino-acid biosynthesis</keyword>
<evidence type="ECO:0000256" key="8">
    <source>
        <dbReference type="ARBA" id="ARBA00031111"/>
    </source>
</evidence>
<dbReference type="NCBIfam" id="TIGR00034">
    <property type="entry name" value="aroFGH"/>
    <property type="match status" value="1"/>
</dbReference>
<keyword evidence="6" id="KW-0808">Transferase</keyword>
<evidence type="ECO:0000256" key="2">
    <source>
        <dbReference type="ARBA" id="ARBA00004688"/>
    </source>
</evidence>
<sequence length="447" mass="47950">MSGRDGAFSTSLTLGLGLLAATMTLLTAGSVGVLGFVLGKQLAAAEASTKKAHGDADSDSDDPFAAEKSSSAPRRLRVPSGSAASEDVKISDRKAIVDVRITGIRPLIPPAILLEEIPLNSKMMQTINRGRQGVANVLRRVDDRLVVVVGPCSIHDVEAAIDYAKRLLVVTKELEKDLLIVMRVYFEKPRTTVGWKGLINDPDLNGTFNINKGLRVARELLARINEMGLPAGCEFLDTMSPQFISDLVSWGAIGARTTECQLHRELTSGLSMPIGFKNGTGGSLQLAVDAVVAARHPHCFLSVSSQGLAAIVNTAGNDTCHTILRGGKTGPNFEKNHIDDVSKMMLKANVTDNVMVDCSHGNSSKDHKNQVTVAANIGEQLRAGDDRIIGVMLESNIKEGNQSLIPGQPLEYGKSVTDACMSWETTVEVLKDLAVAVRERRAKNQHK</sequence>
<keyword evidence="7" id="KW-0057">Aromatic amino acid biosynthesis</keyword>
<organism evidence="14 15">
    <name type="scientific">Globisporangium ultimum (strain ATCC 200006 / CBS 805.95 / DAOM BR144)</name>
    <name type="common">Pythium ultimum</name>
    <dbReference type="NCBI Taxonomy" id="431595"/>
    <lineage>
        <taxon>Eukaryota</taxon>
        <taxon>Sar</taxon>
        <taxon>Stramenopiles</taxon>
        <taxon>Oomycota</taxon>
        <taxon>Peronosporomycetes</taxon>
        <taxon>Pythiales</taxon>
        <taxon>Pythiaceae</taxon>
        <taxon>Globisporangium</taxon>
    </lineage>
</organism>
<evidence type="ECO:0000256" key="9">
    <source>
        <dbReference type="ARBA" id="ARBA00031349"/>
    </source>
</evidence>
<dbReference type="PANTHER" id="PTHR21225:SF12">
    <property type="entry name" value="PHOSPHO-2-DEHYDRO-3-DEOXYHEPTONATE ALDOLASE, TYROSINE-INHIBITED"/>
    <property type="match status" value="1"/>
</dbReference>
<dbReference type="VEuPathDB" id="FungiDB:PYU1_G014116"/>
<dbReference type="eggNOG" id="ENOG502QPSU">
    <property type="taxonomic scope" value="Eukaryota"/>
</dbReference>
<dbReference type="HOGENOM" id="CLU_030903_0_1_1"/>
<evidence type="ECO:0000313" key="15">
    <source>
        <dbReference type="Proteomes" id="UP000019132"/>
    </source>
</evidence>
<dbReference type="GO" id="GO:0003849">
    <property type="term" value="F:3-deoxy-7-phosphoheptulonate synthase activity"/>
    <property type="evidence" value="ECO:0007669"/>
    <property type="project" value="UniProtKB-EC"/>
</dbReference>
<evidence type="ECO:0000256" key="5">
    <source>
        <dbReference type="ARBA" id="ARBA00022605"/>
    </source>
</evidence>
<dbReference type="NCBIfam" id="NF009395">
    <property type="entry name" value="PRK12755.1"/>
    <property type="match status" value="1"/>
</dbReference>
<dbReference type="GO" id="GO:0009073">
    <property type="term" value="P:aromatic amino acid family biosynthetic process"/>
    <property type="evidence" value="ECO:0007669"/>
    <property type="project" value="UniProtKB-KW"/>
</dbReference>
<dbReference type="SUPFAM" id="SSF51569">
    <property type="entry name" value="Aldolase"/>
    <property type="match status" value="1"/>
</dbReference>
<dbReference type="AlphaFoldDB" id="K3XA97"/>
<evidence type="ECO:0000256" key="7">
    <source>
        <dbReference type="ARBA" id="ARBA00023141"/>
    </source>
</evidence>
<evidence type="ECO:0000256" key="11">
    <source>
        <dbReference type="ARBA" id="ARBA00047508"/>
    </source>
</evidence>
<comment type="function">
    <text evidence="1">Stereospecific condensation of phosphoenolpyruvate (PEP) and D-erythrose-4-phosphate (E4P) giving rise to 3-deoxy-D-arabino-heptulosonate-7-phosphate (DAHP).</text>
</comment>
<proteinExistence type="inferred from homology"/>
<feature type="domain" description="DAHP synthetase I/KDSA" evidence="13">
    <location>
        <begin position="138"/>
        <end position="429"/>
    </location>
</feature>
<dbReference type="PANTHER" id="PTHR21225">
    <property type="entry name" value="PHOSPHO-2-DEHYDRO-3-DEOXYHEPTONATE ALDOLASE DAHP SYNTHETASE"/>
    <property type="match status" value="1"/>
</dbReference>
<reference evidence="15" key="2">
    <citation type="submission" date="2010-04" db="EMBL/GenBank/DDBJ databases">
        <authorList>
            <person name="Buell R."/>
            <person name="Hamilton J."/>
            <person name="Hostetler J."/>
        </authorList>
    </citation>
    <scope>NUCLEOTIDE SEQUENCE [LARGE SCALE GENOMIC DNA]</scope>
    <source>
        <strain evidence="15">DAOM:BR144</strain>
    </source>
</reference>
<evidence type="ECO:0000256" key="10">
    <source>
        <dbReference type="ARBA" id="ARBA00032193"/>
    </source>
</evidence>
<protein>
    <recommendedName>
        <fullName evidence="4">3-deoxy-7-phosphoheptulonate synthase</fullName>
        <ecNumber evidence="4">2.5.1.54</ecNumber>
    </recommendedName>
    <alternativeName>
        <fullName evidence="10">3-deoxy-D-arabino-heptulosonate 7-phosphate synthase</fullName>
    </alternativeName>
    <alternativeName>
        <fullName evidence="9">DAHP synthase</fullName>
    </alternativeName>
    <alternativeName>
        <fullName evidence="8">Phospho-2-keto-3-deoxyheptonate aldolase</fullName>
    </alternativeName>
</protein>
<dbReference type="EC" id="2.5.1.54" evidence="4"/>
<accession>K3XA97</accession>
<reference evidence="15" key="1">
    <citation type="journal article" date="2010" name="Genome Biol.">
        <title>Genome sequence of the necrotrophic plant pathogen Pythium ultimum reveals original pathogenicity mechanisms and effector repertoire.</title>
        <authorList>
            <person name="Levesque C.A."/>
            <person name="Brouwer H."/>
            <person name="Cano L."/>
            <person name="Hamilton J.P."/>
            <person name="Holt C."/>
            <person name="Huitema E."/>
            <person name="Raffaele S."/>
            <person name="Robideau G.P."/>
            <person name="Thines M."/>
            <person name="Win J."/>
            <person name="Zerillo M.M."/>
            <person name="Beakes G.W."/>
            <person name="Boore J.L."/>
            <person name="Busam D."/>
            <person name="Dumas B."/>
            <person name="Ferriera S."/>
            <person name="Fuerstenberg S.I."/>
            <person name="Gachon C.M."/>
            <person name="Gaulin E."/>
            <person name="Govers F."/>
            <person name="Grenville-Briggs L."/>
            <person name="Horner N."/>
            <person name="Hostetler J."/>
            <person name="Jiang R.H."/>
            <person name="Johnson J."/>
            <person name="Krajaejun T."/>
            <person name="Lin H."/>
            <person name="Meijer H.J."/>
            <person name="Moore B."/>
            <person name="Morris P."/>
            <person name="Phuntmart V."/>
            <person name="Puiu D."/>
            <person name="Shetty J."/>
            <person name="Stajich J.E."/>
            <person name="Tripathy S."/>
            <person name="Wawra S."/>
            <person name="van West P."/>
            <person name="Whitty B.R."/>
            <person name="Coutinho P.M."/>
            <person name="Henrissat B."/>
            <person name="Martin F."/>
            <person name="Thomas P.D."/>
            <person name="Tyler B.M."/>
            <person name="De Vries R.P."/>
            <person name="Kamoun S."/>
            <person name="Yandell M."/>
            <person name="Tisserat N."/>
            <person name="Buell C.R."/>
        </authorList>
    </citation>
    <scope>NUCLEOTIDE SEQUENCE</scope>
    <source>
        <strain evidence="15">DAOM:BR144</strain>
    </source>
</reference>
<dbReference type="GO" id="GO:0005737">
    <property type="term" value="C:cytoplasm"/>
    <property type="evidence" value="ECO:0007669"/>
    <property type="project" value="TreeGrafter"/>
</dbReference>
<evidence type="ECO:0000313" key="14">
    <source>
        <dbReference type="EnsemblProtists" id="PYU1_T014146"/>
    </source>
</evidence>
<evidence type="ECO:0000256" key="3">
    <source>
        <dbReference type="ARBA" id="ARBA00007985"/>
    </source>
</evidence>
<dbReference type="Pfam" id="PF00793">
    <property type="entry name" value="DAHP_synth_1"/>
    <property type="match status" value="1"/>
</dbReference>
<comment type="pathway">
    <text evidence="2">Metabolic intermediate biosynthesis; chorismate biosynthesis; chorismate from D-erythrose 4-phosphate and phosphoenolpyruvate: step 1/7.</text>
</comment>
<comment type="catalytic activity">
    <reaction evidence="11">
        <text>D-erythrose 4-phosphate + phosphoenolpyruvate + H2O = 7-phospho-2-dehydro-3-deoxy-D-arabino-heptonate + phosphate</text>
        <dbReference type="Rhea" id="RHEA:14717"/>
        <dbReference type="ChEBI" id="CHEBI:15377"/>
        <dbReference type="ChEBI" id="CHEBI:16897"/>
        <dbReference type="ChEBI" id="CHEBI:43474"/>
        <dbReference type="ChEBI" id="CHEBI:58394"/>
        <dbReference type="ChEBI" id="CHEBI:58702"/>
        <dbReference type="EC" id="2.5.1.54"/>
    </reaction>
</comment>
<comment type="similarity">
    <text evidence="3">Belongs to the class-I DAHP synthase family.</text>
</comment>
<evidence type="ECO:0000259" key="13">
    <source>
        <dbReference type="Pfam" id="PF00793"/>
    </source>
</evidence>
<reference evidence="14" key="3">
    <citation type="submission" date="2015-02" db="UniProtKB">
        <authorList>
            <consortium name="EnsemblProtists"/>
        </authorList>
    </citation>
    <scope>IDENTIFICATION</scope>
    <source>
        <strain evidence="14">DAOM BR144</strain>
    </source>
</reference>
<dbReference type="Gene3D" id="3.20.20.70">
    <property type="entry name" value="Aldolase class I"/>
    <property type="match status" value="1"/>
</dbReference>
<dbReference type="InterPro" id="IPR006219">
    <property type="entry name" value="DAHP_synth_1"/>
</dbReference>
<keyword evidence="15" id="KW-1185">Reference proteome</keyword>